<dbReference type="GO" id="GO:0004601">
    <property type="term" value="F:peroxidase activity"/>
    <property type="evidence" value="ECO:0007669"/>
    <property type="project" value="UniProtKB-KW"/>
</dbReference>
<comment type="caution">
    <text evidence="9">The sequence shown here is derived from an EMBL/GenBank/DDBJ whole genome shotgun (WGS) entry which is preliminary data.</text>
</comment>
<dbReference type="PANTHER" id="PTHR30521:SF0">
    <property type="entry name" value="DYP-TYPE PEROXIDASE FAMILY PROTEIN"/>
    <property type="match status" value="1"/>
</dbReference>
<dbReference type="Pfam" id="PF04261">
    <property type="entry name" value="Dyp_perox_N"/>
    <property type="match status" value="1"/>
</dbReference>
<dbReference type="Pfam" id="PF20628">
    <property type="entry name" value="Dyp_perox_C"/>
    <property type="match status" value="1"/>
</dbReference>
<dbReference type="NCBIfam" id="TIGR01413">
    <property type="entry name" value="Dyp_perox_fam"/>
    <property type="match status" value="1"/>
</dbReference>
<dbReference type="InterPro" id="IPR048327">
    <property type="entry name" value="Dyp_perox_N"/>
</dbReference>
<name>A0A7W8FGR8_9BACT</name>
<feature type="domain" description="Dyp-type peroxidase C-terminal" evidence="8">
    <location>
        <begin position="139"/>
        <end position="302"/>
    </location>
</feature>
<evidence type="ECO:0000313" key="9">
    <source>
        <dbReference type="EMBL" id="MBB5144095.1"/>
    </source>
</evidence>
<evidence type="ECO:0000259" key="8">
    <source>
        <dbReference type="Pfam" id="PF20628"/>
    </source>
</evidence>
<keyword evidence="5" id="KW-0408">Iron</keyword>
<feature type="domain" description="Dyp-type peroxidase N-terminal" evidence="7">
    <location>
        <begin position="10"/>
        <end position="135"/>
    </location>
</feature>
<accession>A0A7W8FGR8</accession>
<evidence type="ECO:0000313" key="10">
    <source>
        <dbReference type="Proteomes" id="UP000539075"/>
    </source>
</evidence>
<keyword evidence="2 9" id="KW-0575">Peroxidase</keyword>
<evidence type="ECO:0000256" key="4">
    <source>
        <dbReference type="ARBA" id="ARBA00023002"/>
    </source>
</evidence>
<protein>
    <submittedName>
        <fullName evidence="9">Putative iron-dependent peroxidase</fullName>
    </submittedName>
</protein>
<dbReference type="SUPFAM" id="SSF54909">
    <property type="entry name" value="Dimeric alpha+beta barrel"/>
    <property type="match status" value="1"/>
</dbReference>
<evidence type="ECO:0000256" key="3">
    <source>
        <dbReference type="ARBA" id="ARBA00022723"/>
    </source>
</evidence>
<comment type="similarity">
    <text evidence="6">Belongs to the DyP-type peroxidase family.</text>
</comment>
<keyword evidence="4" id="KW-0560">Oxidoreductase</keyword>
<dbReference type="InterPro" id="IPR006314">
    <property type="entry name" value="Dyp_peroxidase"/>
</dbReference>
<evidence type="ECO:0000256" key="2">
    <source>
        <dbReference type="ARBA" id="ARBA00022559"/>
    </source>
</evidence>
<gene>
    <name evidence="9" type="ORF">HNQ38_002203</name>
</gene>
<evidence type="ECO:0000259" key="7">
    <source>
        <dbReference type="Pfam" id="PF04261"/>
    </source>
</evidence>
<organism evidence="9 10">
    <name type="scientific">Desulfovibrio intestinalis</name>
    <dbReference type="NCBI Taxonomy" id="58621"/>
    <lineage>
        <taxon>Bacteria</taxon>
        <taxon>Pseudomonadati</taxon>
        <taxon>Thermodesulfobacteriota</taxon>
        <taxon>Desulfovibrionia</taxon>
        <taxon>Desulfovibrionales</taxon>
        <taxon>Desulfovibrionaceae</taxon>
        <taxon>Desulfovibrio</taxon>
    </lineage>
</organism>
<dbReference type="GO" id="GO:0046872">
    <property type="term" value="F:metal ion binding"/>
    <property type="evidence" value="ECO:0007669"/>
    <property type="project" value="UniProtKB-KW"/>
</dbReference>
<evidence type="ECO:0000256" key="5">
    <source>
        <dbReference type="ARBA" id="ARBA00023004"/>
    </source>
</evidence>
<dbReference type="PROSITE" id="PS51404">
    <property type="entry name" value="DYP_PEROXIDASE"/>
    <property type="match status" value="1"/>
</dbReference>
<evidence type="ECO:0000256" key="6">
    <source>
        <dbReference type="ARBA" id="ARBA00025737"/>
    </source>
</evidence>
<proteinExistence type="inferred from homology"/>
<comment type="cofactor">
    <cofactor evidence="1">
        <name>heme b</name>
        <dbReference type="ChEBI" id="CHEBI:60344"/>
    </cofactor>
</comment>
<evidence type="ECO:0000256" key="1">
    <source>
        <dbReference type="ARBA" id="ARBA00001970"/>
    </source>
</evidence>
<dbReference type="PANTHER" id="PTHR30521">
    <property type="entry name" value="DEFERROCHELATASE/PEROXIDASE"/>
    <property type="match status" value="1"/>
</dbReference>
<dbReference type="AlphaFoldDB" id="A0A7W8FGR8"/>
<dbReference type="GO" id="GO:0020037">
    <property type="term" value="F:heme binding"/>
    <property type="evidence" value="ECO:0007669"/>
    <property type="project" value="InterPro"/>
</dbReference>
<dbReference type="RefSeq" id="WP_183720396.1">
    <property type="nucleotide sequence ID" value="NZ_JACHGO010000006.1"/>
</dbReference>
<dbReference type="GO" id="GO:0005829">
    <property type="term" value="C:cytosol"/>
    <property type="evidence" value="ECO:0007669"/>
    <property type="project" value="TreeGrafter"/>
</dbReference>
<dbReference type="InterPro" id="IPR011008">
    <property type="entry name" value="Dimeric_a/b-barrel"/>
</dbReference>
<dbReference type="Proteomes" id="UP000539075">
    <property type="component" value="Unassembled WGS sequence"/>
</dbReference>
<reference evidence="9 10" key="1">
    <citation type="submission" date="2020-08" db="EMBL/GenBank/DDBJ databases">
        <title>Genomic Encyclopedia of Type Strains, Phase IV (KMG-IV): sequencing the most valuable type-strain genomes for metagenomic binning, comparative biology and taxonomic classification.</title>
        <authorList>
            <person name="Goeker M."/>
        </authorList>
    </citation>
    <scope>NUCLEOTIDE SEQUENCE [LARGE SCALE GENOMIC DNA]</scope>
    <source>
        <strain evidence="9 10">DSM 11275</strain>
    </source>
</reference>
<dbReference type="InterPro" id="IPR048328">
    <property type="entry name" value="Dyp_perox_C"/>
</dbReference>
<dbReference type="EMBL" id="JACHGO010000006">
    <property type="protein sequence ID" value="MBB5144095.1"/>
    <property type="molecule type" value="Genomic_DNA"/>
</dbReference>
<keyword evidence="3" id="KW-0479">Metal-binding</keyword>
<sequence length="310" mass="34021">MKPQDVTNTPGEHAIFMIFGLQDGDEALAKVKDLCADFTAVARSMRTRLPDSAISCIMGFGAEAWSKLFPKRGKPKELEVFKEIKGSKYTAVSTPGDIFLHIRAARLDVCLEAATIISSKLHGAVYPIDEVQGFRYFDGRAIIGFVDGTENPEDEARLASAAIGVDDADFAGGSYAFVQKYLHDMNAWNALSTEEQEKAIGRRKFNDVELSDEEKPENAHNAVTNIEDEDGNELKIVRANMAFANPAKGEFGTYFIGYAGKFSTTRKMLENMFIGEPIGNTDRLLDFSTAATGTLFFVPSADLLEELGED</sequence>
<keyword evidence="10" id="KW-1185">Reference proteome</keyword>